<protein>
    <recommendedName>
        <fullName evidence="2">SbsA Ig-like domain-containing protein</fullName>
    </recommendedName>
</protein>
<evidence type="ECO:0000313" key="3">
    <source>
        <dbReference type="EMBL" id="HGZ80256.1"/>
    </source>
</evidence>
<sequence length="70" mass="7879">MLKTEAGQTVQIQKLISYETQLEIRPVERLKPNTVYLLTLPAGCVIEPTGATFQSTTMIKFRTEYRSGST</sequence>
<comment type="caution">
    <text evidence="3">The sequence shown here is derived from an EMBL/GenBank/DDBJ whole genome shotgun (WGS) entry which is preliminary data.</text>
</comment>
<organism evidence="3">
    <name type="scientific">Pseudothermotoga hypogea</name>
    <dbReference type="NCBI Taxonomy" id="57487"/>
    <lineage>
        <taxon>Bacteria</taxon>
        <taxon>Thermotogati</taxon>
        <taxon>Thermotogota</taxon>
        <taxon>Thermotogae</taxon>
        <taxon>Thermotogales</taxon>
        <taxon>Thermotogaceae</taxon>
        <taxon>Pseudothermotoga</taxon>
    </lineage>
</organism>
<feature type="domain" description="SbsA Ig-like" evidence="2">
    <location>
        <begin position="3"/>
        <end position="63"/>
    </location>
</feature>
<evidence type="ECO:0000259" key="2">
    <source>
        <dbReference type="Pfam" id="PF13205"/>
    </source>
</evidence>
<dbReference type="AlphaFoldDB" id="A0A832I8E0"/>
<name>A0A832I8E0_9THEM</name>
<proteinExistence type="predicted"/>
<reference evidence="3" key="1">
    <citation type="journal article" date="2020" name="mSystems">
        <title>Genome- and Community-Level Interaction Insights into Carbon Utilization and Element Cycling Functions of Hydrothermarchaeota in Hydrothermal Sediment.</title>
        <authorList>
            <person name="Zhou Z."/>
            <person name="Liu Y."/>
            <person name="Xu W."/>
            <person name="Pan J."/>
            <person name="Luo Z.H."/>
            <person name="Li M."/>
        </authorList>
    </citation>
    <scope>NUCLEOTIDE SEQUENCE [LARGE SCALE GENOMIC DNA]</scope>
    <source>
        <strain evidence="3">SpSt-86</strain>
    </source>
</reference>
<dbReference type="InterPro" id="IPR032812">
    <property type="entry name" value="SbsA_Ig"/>
</dbReference>
<evidence type="ECO:0000256" key="1">
    <source>
        <dbReference type="ARBA" id="ARBA00022729"/>
    </source>
</evidence>
<dbReference type="EMBL" id="DTKQ01000055">
    <property type="protein sequence ID" value="HGZ80256.1"/>
    <property type="molecule type" value="Genomic_DNA"/>
</dbReference>
<accession>A0A832I8E0</accession>
<gene>
    <name evidence="3" type="ORF">ENW55_09790</name>
</gene>
<dbReference type="Pfam" id="PF13205">
    <property type="entry name" value="Big_5"/>
    <property type="match status" value="1"/>
</dbReference>
<keyword evidence="1" id="KW-0732">Signal</keyword>